<keyword evidence="4" id="KW-1133">Transmembrane helix</keyword>
<evidence type="ECO:0000256" key="1">
    <source>
        <dbReference type="ARBA" id="ARBA00006739"/>
    </source>
</evidence>
<dbReference type="AlphaFoldDB" id="A0A0G0K7E2"/>
<feature type="transmembrane region" description="Helical" evidence="4">
    <location>
        <begin position="274"/>
        <end position="296"/>
    </location>
</feature>
<feature type="transmembrane region" description="Helical" evidence="4">
    <location>
        <begin position="237"/>
        <end position="259"/>
    </location>
</feature>
<proteinExistence type="inferred from homology"/>
<dbReference type="CDD" id="cd04186">
    <property type="entry name" value="GT_2_like_c"/>
    <property type="match status" value="1"/>
</dbReference>
<dbReference type="Pfam" id="PF00535">
    <property type="entry name" value="Glycos_transf_2"/>
    <property type="match status" value="1"/>
</dbReference>
<gene>
    <name evidence="6" type="ORF">US90_C0003G0038</name>
</gene>
<dbReference type="Gene3D" id="3.90.550.10">
    <property type="entry name" value="Spore Coat Polysaccharide Biosynthesis Protein SpsA, Chain A"/>
    <property type="match status" value="1"/>
</dbReference>
<evidence type="ECO:0000256" key="3">
    <source>
        <dbReference type="ARBA" id="ARBA00022679"/>
    </source>
</evidence>
<evidence type="ECO:0000256" key="4">
    <source>
        <dbReference type="SAM" id="Phobius"/>
    </source>
</evidence>
<dbReference type="Proteomes" id="UP000034406">
    <property type="component" value="Unassembled WGS sequence"/>
</dbReference>
<dbReference type="PANTHER" id="PTHR43179">
    <property type="entry name" value="RHAMNOSYLTRANSFERASE WBBL"/>
    <property type="match status" value="1"/>
</dbReference>
<dbReference type="STRING" id="1618490.US90_C0003G0038"/>
<dbReference type="InterPro" id="IPR001173">
    <property type="entry name" value="Glyco_trans_2-like"/>
</dbReference>
<comment type="caution">
    <text evidence="6">The sequence shown here is derived from an EMBL/GenBank/DDBJ whole genome shotgun (WGS) entry which is preliminary data.</text>
</comment>
<protein>
    <submittedName>
        <fullName evidence="6">Glycosyltransferase-like protein, family 2</fullName>
    </submittedName>
</protein>
<evidence type="ECO:0000259" key="5">
    <source>
        <dbReference type="Pfam" id="PF00535"/>
    </source>
</evidence>
<dbReference type="EMBL" id="LBUT01000003">
    <property type="protein sequence ID" value="KKQ71395.1"/>
    <property type="molecule type" value="Genomic_DNA"/>
</dbReference>
<evidence type="ECO:0000256" key="2">
    <source>
        <dbReference type="ARBA" id="ARBA00022676"/>
    </source>
</evidence>
<organism evidence="6 7">
    <name type="scientific">Candidatus Shapirobacteria bacterium GW2011_GWE2_38_30</name>
    <dbReference type="NCBI Taxonomy" id="1618490"/>
    <lineage>
        <taxon>Bacteria</taxon>
        <taxon>Candidatus Shapironibacteriota</taxon>
    </lineage>
</organism>
<feature type="domain" description="Glycosyltransferase 2-like" evidence="5">
    <location>
        <begin position="9"/>
        <end position="141"/>
    </location>
</feature>
<dbReference type="InterPro" id="IPR029044">
    <property type="entry name" value="Nucleotide-diphossugar_trans"/>
</dbReference>
<accession>A0A0G0K7E2</accession>
<keyword evidence="2" id="KW-0328">Glycosyltransferase</keyword>
<evidence type="ECO:0000313" key="6">
    <source>
        <dbReference type="EMBL" id="KKQ71395.1"/>
    </source>
</evidence>
<comment type="similarity">
    <text evidence="1">Belongs to the glycosyltransferase 2 family.</text>
</comment>
<dbReference type="PANTHER" id="PTHR43179:SF12">
    <property type="entry name" value="GALACTOFURANOSYLTRANSFERASE GLFT2"/>
    <property type="match status" value="1"/>
</dbReference>
<name>A0A0G0K7E2_9BACT</name>
<dbReference type="SUPFAM" id="SSF53448">
    <property type="entry name" value="Nucleotide-diphospho-sugar transferases"/>
    <property type="match status" value="1"/>
</dbReference>
<keyword evidence="4" id="KW-0472">Membrane</keyword>
<sequence length="310" mass="35888">MTPKQPDYSIIIPNFNGNKFLPDCIKSLKTAIKKCPNSKFEIILVDNNSSDNSIQIFQNLLPKNDKQVIKLSKNFGFPYAVNQGINISKYPYVCILNNDLKIDKNWFKEISQSITKSTKNTACFCGTILNIIGKSVESRGISYKYFGKCIQIKHLPKSAIVWGASAAATVYSKNIIQKIGLFDSSFFAYIEDVDISFRLQKFKYLTICNPMAISYHLGGGTSDQLSNLRQFYSTRNWYLFILKNYTLSQFLQNLIPIFIERSKNYIWFLKSTNIIYRIPHTFLMIFQIIFLTPHIFRQRKLYSNLLKSNK</sequence>
<keyword evidence="3 6" id="KW-0808">Transferase</keyword>
<keyword evidence="4" id="KW-0812">Transmembrane</keyword>
<reference evidence="6 7" key="1">
    <citation type="journal article" date="2015" name="Nature">
        <title>rRNA introns, odd ribosomes, and small enigmatic genomes across a large radiation of phyla.</title>
        <authorList>
            <person name="Brown C.T."/>
            <person name="Hug L.A."/>
            <person name="Thomas B.C."/>
            <person name="Sharon I."/>
            <person name="Castelle C.J."/>
            <person name="Singh A."/>
            <person name="Wilkins M.J."/>
            <person name="Williams K.H."/>
            <person name="Banfield J.F."/>
        </authorList>
    </citation>
    <scope>NUCLEOTIDE SEQUENCE [LARGE SCALE GENOMIC DNA]</scope>
</reference>
<evidence type="ECO:0000313" key="7">
    <source>
        <dbReference type="Proteomes" id="UP000034406"/>
    </source>
</evidence>
<dbReference type="GO" id="GO:0016757">
    <property type="term" value="F:glycosyltransferase activity"/>
    <property type="evidence" value="ECO:0007669"/>
    <property type="project" value="UniProtKB-KW"/>
</dbReference>